<keyword evidence="3 6" id="KW-0238">DNA-binding</keyword>
<sequence>MHIEQLKYILEVAKKGTISKAAETLHVSHSAISQAISNLESELGIPIFKRSRSGSVCTEEGKTVLKLSYDIMNKITELKEFGQKSSLMKGNLSMSSSPIFFSTVLPEALYAFKNDYPNIQIEINEDSTESIIAAVKNYQIDLGLIFGSHETLKSVSQHLISRSLYQPKFMVSVSKHSPLASKEVIYPEEMLQYPLVIRNEKFAKEVWENIFSTYGKGNILFYSNNDDVIKNVVAKNLAIGFSTDLMKYDPLVKNGEIIMIPYVDNKNKPILHLICIQAKNKYLSAIEKEFVNCITMKINSY</sequence>
<dbReference type="Pfam" id="PF03466">
    <property type="entry name" value="LysR_substrate"/>
    <property type="match status" value="1"/>
</dbReference>
<dbReference type="PANTHER" id="PTHR30126:SF6">
    <property type="entry name" value="HTH-TYPE TRANSCRIPTIONAL REGULATOR CYSB-RELATED"/>
    <property type="match status" value="1"/>
</dbReference>
<dbReference type="Gene3D" id="1.10.10.10">
    <property type="entry name" value="Winged helix-like DNA-binding domain superfamily/Winged helix DNA-binding domain"/>
    <property type="match status" value="1"/>
</dbReference>
<accession>A0A562QB66</accession>
<dbReference type="GO" id="GO:0019344">
    <property type="term" value="P:cysteine biosynthetic process"/>
    <property type="evidence" value="ECO:0007669"/>
    <property type="project" value="TreeGrafter"/>
</dbReference>
<dbReference type="GO" id="GO:0000976">
    <property type="term" value="F:transcription cis-regulatory region binding"/>
    <property type="evidence" value="ECO:0007669"/>
    <property type="project" value="TreeGrafter"/>
</dbReference>
<dbReference type="Gene3D" id="3.40.190.290">
    <property type="match status" value="1"/>
</dbReference>
<dbReference type="RefSeq" id="WP_144451487.1">
    <property type="nucleotide sequence ID" value="NZ_VLKZ01000011.1"/>
</dbReference>
<dbReference type="CDD" id="cd05466">
    <property type="entry name" value="PBP2_LTTR_substrate"/>
    <property type="match status" value="1"/>
</dbReference>
<dbReference type="InterPro" id="IPR005119">
    <property type="entry name" value="LysR_subst-bd"/>
</dbReference>
<gene>
    <name evidence="6" type="ORF">IQ10_03292</name>
</gene>
<dbReference type="InterPro" id="IPR036388">
    <property type="entry name" value="WH-like_DNA-bd_sf"/>
</dbReference>
<dbReference type="PANTHER" id="PTHR30126">
    <property type="entry name" value="HTH-TYPE TRANSCRIPTIONAL REGULATOR"/>
    <property type="match status" value="1"/>
</dbReference>
<evidence type="ECO:0000256" key="1">
    <source>
        <dbReference type="ARBA" id="ARBA00009437"/>
    </source>
</evidence>
<evidence type="ECO:0000313" key="6">
    <source>
        <dbReference type="EMBL" id="TWI53982.1"/>
    </source>
</evidence>
<dbReference type="EMBL" id="VLKZ01000011">
    <property type="protein sequence ID" value="TWI53982.1"/>
    <property type="molecule type" value="Genomic_DNA"/>
</dbReference>
<keyword evidence="4" id="KW-0804">Transcription</keyword>
<organism evidence="6 7">
    <name type="scientific">Halalkalibacter nanhaiisediminis</name>
    <dbReference type="NCBI Taxonomy" id="688079"/>
    <lineage>
        <taxon>Bacteria</taxon>
        <taxon>Bacillati</taxon>
        <taxon>Bacillota</taxon>
        <taxon>Bacilli</taxon>
        <taxon>Bacillales</taxon>
        <taxon>Bacillaceae</taxon>
        <taxon>Halalkalibacter</taxon>
    </lineage>
</organism>
<dbReference type="PROSITE" id="PS50931">
    <property type="entry name" value="HTH_LYSR"/>
    <property type="match status" value="1"/>
</dbReference>
<dbReference type="AlphaFoldDB" id="A0A562QB66"/>
<dbReference type="OrthoDB" id="9803735at2"/>
<name>A0A562QB66_9BACI</name>
<dbReference type="FunFam" id="1.10.10.10:FF:000001">
    <property type="entry name" value="LysR family transcriptional regulator"/>
    <property type="match status" value="1"/>
</dbReference>
<keyword evidence="7" id="KW-1185">Reference proteome</keyword>
<evidence type="ECO:0000256" key="3">
    <source>
        <dbReference type="ARBA" id="ARBA00023125"/>
    </source>
</evidence>
<reference evidence="6 7" key="1">
    <citation type="journal article" date="2015" name="Stand. Genomic Sci.">
        <title>Genomic Encyclopedia of Bacterial and Archaeal Type Strains, Phase III: the genomes of soil and plant-associated and newly described type strains.</title>
        <authorList>
            <person name="Whitman W.B."/>
            <person name="Woyke T."/>
            <person name="Klenk H.P."/>
            <person name="Zhou Y."/>
            <person name="Lilburn T.G."/>
            <person name="Beck B.J."/>
            <person name="De Vos P."/>
            <person name="Vandamme P."/>
            <person name="Eisen J.A."/>
            <person name="Garrity G."/>
            <person name="Hugenholtz P."/>
            <person name="Kyrpides N.C."/>
        </authorList>
    </citation>
    <scope>NUCLEOTIDE SEQUENCE [LARGE SCALE GENOMIC DNA]</scope>
    <source>
        <strain evidence="6 7">CGMCC 1.10116</strain>
    </source>
</reference>
<comment type="similarity">
    <text evidence="1">Belongs to the LysR transcriptional regulatory family.</text>
</comment>
<dbReference type="Pfam" id="PF00126">
    <property type="entry name" value="HTH_1"/>
    <property type="match status" value="1"/>
</dbReference>
<protein>
    <submittedName>
        <fullName evidence="6">DNA-binding transcriptional LysR family regulator</fullName>
    </submittedName>
</protein>
<dbReference type="Proteomes" id="UP000315711">
    <property type="component" value="Unassembled WGS sequence"/>
</dbReference>
<dbReference type="InterPro" id="IPR000847">
    <property type="entry name" value="LysR_HTH_N"/>
</dbReference>
<evidence type="ECO:0000259" key="5">
    <source>
        <dbReference type="PROSITE" id="PS50931"/>
    </source>
</evidence>
<comment type="caution">
    <text evidence="6">The sequence shown here is derived from an EMBL/GenBank/DDBJ whole genome shotgun (WGS) entry which is preliminary data.</text>
</comment>
<proteinExistence type="inferred from homology"/>
<dbReference type="InterPro" id="IPR036390">
    <property type="entry name" value="WH_DNA-bd_sf"/>
</dbReference>
<evidence type="ECO:0000313" key="7">
    <source>
        <dbReference type="Proteomes" id="UP000315711"/>
    </source>
</evidence>
<evidence type="ECO:0000256" key="2">
    <source>
        <dbReference type="ARBA" id="ARBA00023015"/>
    </source>
</evidence>
<keyword evidence="2" id="KW-0805">Transcription regulation</keyword>
<dbReference type="SUPFAM" id="SSF46785">
    <property type="entry name" value="Winged helix' DNA-binding domain"/>
    <property type="match status" value="1"/>
</dbReference>
<dbReference type="PRINTS" id="PR00039">
    <property type="entry name" value="HTHLYSR"/>
</dbReference>
<feature type="domain" description="HTH lysR-type" evidence="5">
    <location>
        <begin position="1"/>
        <end position="58"/>
    </location>
</feature>
<evidence type="ECO:0000256" key="4">
    <source>
        <dbReference type="ARBA" id="ARBA00023163"/>
    </source>
</evidence>
<dbReference type="SUPFAM" id="SSF53850">
    <property type="entry name" value="Periplasmic binding protein-like II"/>
    <property type="match status" value="1"/>
</dbReference>
<dbReference type="GO" id="GO:0003700">
    <property type="term" value="F:DNA-binding transcription factor activity"/>
    <property type="evidence" value="ECO:0007669"/>
    <property type="project" value="InterPro"/>
</dbReference>